<reference evidence="3 4" key="1">
    <citation type="submission" date="2023-07" db="EMBL/GenBank/DDBJ databases">
        <title>Micromonospora profundi TRM 95458 converts glycerol to a new osmotic compound.</title>
        <authorList>
            <person name="Lu D."/>
        </authorList>
    </citation>
    <scope>NUCLEOTIDE SEQUENCE [LARGE SCALE GENOMIC DNA]</scope>
    <source>
        <strain evidence="3 4">TRM95458</strain>
    </source>
</reference>
<feature type="compositionally biased region" description="Basic residues" evidence="1">
    <location>
        <begin position="189"/>
        <end position="199"/>
    </location>
</feature>
<evidence type="ECO:0000256" key="1">
    <source>
        <dbReference type="SAM" id="MobiDB-lite"/>
    </source>
</evidence>
<accession>A0AAJ6I0Q8</accession>
<evidence type="ECO:0000256" key="2">
    <source>
        <dbReference type="SAM" id="Phobius"/>
    </source>
</evidence>
<name>A0AAJ6I0Q8_9ACTN</name>
<protein>
    <submittedName>
        <fullName evidence="3">Uncharacterized protein</fullName>
    </submittedName>
</protein>
<proteinExistence type="predicted"/>
<sequence>MRHGRRSRARRPRLKHLPAAIREADWLDRLVSGGLVACALAIVLAWWHVVLPDAWDGVRATIWGVPGSVAVACEESTAAEDPQFWTLGWSCTGPFTSNAGDLHIDSVRLFMHGDEPPGPTVAGRVSGPGATWMWPDGEIEWVFAVALAVGVPVLPGYLLFVAVTVLEPSNGWPRPRRKPSVGPAQMGNRARRRRKRRQRRTADPMA</sequence>
<feature type="transmembrane region" description="Helical" evidence="2">
    <location>
        <begin position="30"/>
        <end position="49"/>
    </location>
</feature>
<feature type="transmembrane region" description="Helical" evidence="2">
    <location>
        <begin position="141"/>
        <end position="166"/>
    </location>
</feature>
<feature type="region of interest" description="Disordered" evidence="1">
    <location>
        <begin position="171"/>
        <end position="206"/>
    </location>
</feature>
<keyword evidence="2" id="KW-0472">Membrane</keyword>
<evidence type="ECO:0000313" key="3">
    <source>
        <dbReference type="EMBL" id="WLS48384.1"/>
    </source>
</evidence>
<keyword evidence="4" id="KW-1185">Reference proteome</keyword>
<keyword evidence="2" id="KW-0812">Transmembrane</keyword>
<gene>
    <name evidence="3" type="ORF">Q3V37_14785</name>
</gene>
<keyword evidence="2" id="KW-1133">Transmembrane helix</keyword>
<dbReference type="KEGG" id="mprn:Q3V37_14785"/>
<dbReference type="EMBL" id="CP130472">
    <property type="protein sequence ID" value="WLS48384.1"/>
    <property type="molecule type" value="Genomic_DNA"/>
</dbReference>
<dbReference type="AlphaFoldDB" id="A0AAJ6I0Q8"/>
<dbReference type="Proteomes" id="UP001235874">
    <property type="component" value="Chromosome"/>
</dbReference>
<organism evidence="3 4">
    <name type="scientific">Micromonospora profundi</name>
    <dbReference type="NCBI Taxonomy" id="1420889"/>
    <lineage>
        <taxon>Bacteria</taxon>
        <taxon>Bacillati</taxon>
        <taxon>Actinomycetota</taxon>
        <taxon>Actinomycetes</taxon>
        <taxon>Micromonosporales</taxon>
        <taxon>Micromonosporaceae</taxon>
        <taxon>Micromonospora</taxon>
    </lineage>
</organism>
<dbReference type="RefSeq" id="WP_306273735.1">
    <property type="nucleotide sequence ID" value="NZ_CP130472.1"/>
</dbReference>
<evidence type="ECO:0000313" key="4">
    <source>
        <dbReference type="Proteomes" id="UP001235874"/>
    </source>
</evidence>